<dbReference type="Gene3D" id="2.130.10.130">
    <property type="entry name" value="Integrin alpha, N-terminal"/>
    <property type="match status" value="1"/>
</dbReference>
<keyword evidence="1" id="KW-0732">Signal</keyword>
<sequence length="335" mass="36388">TIRWPLGTVQTFENLPVDQSIVVTEPNEAQFVSPPKKTKPWFDTTDAMATFKHLENNFDDFKVQPLLPHQLSKLGPGMAWGDVDGDGDEDVFLGGASGQGSTLALNDGKGGFTPVTNLPDFTVKQMIQFEDMGSVFLDADADGDLDLYVASGGFDPRPNPVYLRDRLYINNGKGHFKIDLHATPNLRDSGGPVTAADFDHDGDLDLFVGGRVVKTRYPTTPNSRLLRNDAGKFSDVTDKVAPGLRLTGMVTGAIWSDFDDDGWIDLLITHEWGPVAVWKNDNGKLTNVSASAGTVDRLGWWTGISAADVDGDGDMDYAIGNLGLNTKYHASKEKP</sequence>
<evidence type="ECO:0000256" key="1">
    <source>
        <dbReference type="ARBA" id="ARBA00022729"/>
    </source>
</evidence>
<dbReference type="InterPro" id="IPR027039">
    <property type="entry name" value="Crtac1"/>
</dbReference>
<evidence type="ECO:0000313" key="2">
    <source>
        <dbReference type="EMBL" id="SVC81563.1"/>
    </source>
</evidence>
<feature type="non-terminal residue" evidence="2">
    <location>
        <position position="1"/>
    </location>
</feature>
<protein>
    <recommendedName>
        <fullName evidence="3">ASPIC/UnbV domain-containing protein</fullName>
    </recommendedName>
</protein>
<proteinExistence type="predicted"/>
<dbReference type="InterPro" id="IPR028994">
    <property type="entry name" value="Integrin_alpha_N"/>
</dbReference>
<dbReference type="PANTHER" id="PTHR16026:SF0">
    <property type="entry name" value="CARTILAGE ACIDIC PROTEIN 1"/>
    <property type="match status" value="1"/>
</dbReference>
<name>A0A382Q7K7_9ZZZZ</name>
<gene>
    <name evidence="2" type="ORF">METZ01_LOCUS334417</name>
</gene>
<organism evidence="2">
    <name type="scientific">marine metagenome</name>
    <dbReference type="NCBI Taxonomy" id="408172"/>
    <lineage>
        <taxon>unclassified sequences</taxon>
        <taxon>metagenomes</taxon>
        <taxon>ecological metagenomes</taxon>
    </lineage>
</organism>
<dbReference type="PANTHER" id="PTHR16026">
    <property type="entry name" value="CARTILAGE ACIDIC PROTEIN 1"/>
    <property type="match status" value="1"/>
</dbReference>
<dbReference type="EMBL" id="UINC01112543">
    <property type="protein sequence ID" value="SVC81563.1"/>
    <property type="molecule type" value="Genomic_DNA"/>
</dbReference>
<feature type="non-terminal residue" evidence="2">
    <location>
        <position position="335"/>
    </location>
</feature>
<dbReference type="AlphaFoldDB" id="A0A382Q7K7"/>
<evidence type="ECO:0008006" key="3">
    <source>
        <dbReference type="Google" id="ProtNLM"/>
    </source>
</evidence>
<accession>A0A382Q7K7</accession>
<dbReference type="InterPro" id="IPR013517">
    <property type="entry name" value="FG-GAP"/>
</dbReference>
<reference evidence="2" key="1">
    <citation type="submission" date="2018-05" db="EMBL/GenBank/DDBJ databases">
        <authorList>
            <person name="Lanie J.A."/>
            <person name="Ng W.-L."/>
            <person name="Kazmierczak K.M."/>
            <person name="Andrzejewski T.M."/>
            <person name="Davidsen T.M."/>
            <person name="Wayne K.J."/>
            <person name="Tettelin H."/>
            <person name="Glass J.I."/>
            <person name="Rusch D."/>
            <person name="Podicherti R."/>
            <person name="Tsui H.-C.T."/>
            <person name="Winkler M.E."/>
        </authorList>
    </citation>
    <scope>NUCLEOTIDE SEQUENCE</scope>
</reference>
<dbReference type="SUPFAM" id="SSF69318">
    <property type="entry name" value="Integrin alpha N-terminal domain"/>
    <property type="match status" value="1"/>
</dbReference>
<dbReference type="Pfam" id="PF13517">
    <property type="entry name" value="FG-GAP_3"/>
    <property type="match status" value="2"/>
</dbReference>